<reference evidence="4 5" key="1">
    <citation type="journal article" date="2018" name="Elife">
        <title>Discovery and characterization of a prevalent human gut bacterial enzyme sufficient for the inactivation of a family of plant toxins.</title>
        <authorList>
            <person name="Koppel N."/>
            <person name="Bisanz J.E."/>
            <person name="Pandelia M.E."/>
            <person name="Turnbaugh P.J."/>
            <person name="Balskus E.P."/>
        </authorList>
    </citation>
    <scope>NUCLEOTIDE SEQUENCE [LARGE SCALE GENOMIC DNA]</scope>
    <source>
        <strain evidence="4 5">W1 BHI 6</strain>
    </source>
</reference>
<dbReference type="InterPro" id="IPR036660">
    <property type="entry name" value="Fe-S_hydroAse_TtdB_cat_sf"/>
</dbReference>
<dbReference type="AlphaFoldDB" id="A0A369MCI8"/>
<accession>A0A369MCI8</accession>
<keyword evidence="2" id="KW-0456">Lyase</keyword>
<evidence type="ECO:0000259" key="3">
    <source>
        <dbReference type="Pfam" id="PF05683"/>
    </source>
</evidence>
<evidence type="ECO:0000256" key="2">
    <source>
        <dbReference type="ARBA" id="ARBA00023239"/>
    </source>
</evidence>
<proteinExistence type="inferred from homology"/>
<dbReference type="Proteomes" id="UP000253970">
    <property type="component" value="Unassembled WGS sequence"/>
</dbReference>
<sequence length="160" mass="16947">MSNQAPSSLDVGERVVFSGRILCGRDAVLPKVCQLFADGKLDQLDADFNGAAILHTAVSNAGIGPTSSNKLEIEESFESLCEAGVRVFLGKGAIKPETVSILGDHEAIFAVVPPVTALMGKGMRTRRCVAFPELGMEALYEIELEECPAIVAAAHGRSIF</sequence>
<gene>
    <name evidence="4" type="ORF">C1875_12095</name>
</gene>
<dbReference type="SUPFAM" id="SSF117457">
    <property type="entry name" value="FumA C-terminal domain-like"/>
    <property type="match status" value="1"/>
</dbReference>
<dbReference type="Gene3D" id="3.20.130.10">
    <property type="entry name" value="Fe-S hydro-lyase, tartrate dehydratase beta-type, catalytic domain"/>
    <property type="match status" value="1"/>
</dbReference>
<dbReference type="InterPro" id="IPR004647">
    <property type="entry name" value="Fe-S_hydro-lyase_TtdB-typ_cat"/>
</dbReference>
<protein>
    <submittedName>
        <fullName evidence="4">Fumarate hydratase</fullName>
    </submittedName>
</protein>
<comment type="caution">
    <text evidence="4">The sequence shown here is derived from an EMBL/GenBank/DDBJ whole genome shotgun (WGS) entry which is preliminary data.</text>
</comment>
<comment type="similarity">
    <text evidence="1">Belongs to the class-I fumarase family.</text>
</comment>
<evidence type="ECO:0000313" key="4">
    <source>
        <dbReference type="EMBL" id="RDB68221.1"/>
    </source>
</evidence>
<dbReference type="Pfam" id="PF05683">
    <property type="entry name" value="Fumerase_C"/>
    <property type="match status" value="1"/>
</dbReference>
<dbReference type="RefSeq" id="WP_114534428.1">
    <property type="nucleotide sequence ID" value="NZ_AP025575.1"/>
</dbReference>
<dbReference type="PANTHER" id="PTHR43351">
    <property type="entry name" value="L(+)-TARTRATE DEHYDRATASE SUBUNIT BETA"/>
    <property type="match status" value="1"/>
</dbReference>
<dbReference type="GO" id="GO:0016836">
    <property type="term" value="F:hydro-lyase activity"/>
    <property type="evidence" value="ECO:0007669"/>
    <property type="project" value="InterPro"/>
</dbReference>
<evidence type="ECO:0000313" key="5">
    <source>
        <dbReference type="Proteomes" id="UP000253970"/>
    </source>
</evidence>
<dbReference type="EMBL" id="PPTU01000022">
    <property type="protein sequence ID" value="RDB68221.1"/>
    <property type="molecule type" value="Genomic_DNA"/>
</dbReference>
<organism evidence="4 5">
    <name type="scientific">Eggerthella lenta</name>
    <name type="common">Eubacterium lentum</name>
    <dbReference type="NCBI Taxonomy" id="84112"/>
    <lineage>
        <taxon>Bacteria</taxon>
        <taxon>Bacillati</taxon>
        <taxon>Actinomycetota</taxon>
        <taxon>Coriobacteriia</taxon>
        <taxon>Eggerthellales</taxon>
        <taxon>Eggerthellaceae</taxon>
        <taxon>Eggerthella</taxon>
    </lineage>
</organism>
<evidence type="ECO:0000256" key="1">
    <source>
        <dbReference type="ARBA" id="ARBA00008876"/>
    </source>
</evidence>
<dbReference type="PANTHER" id="PTHR43351:SF2">
    <property type="entry name" value="L(+)-TARTRATE DEHYDRATASE SUBUNIT BETA-RELATED"/>
    <property type="match status" value="1"/>
</dbReference>
<feature type="domain" description="Fe-S hydro-lyase tartrate dehydratase beta-type catalytic" evidence="3">
    <location>
        <begin position="7"/>
        <end position="160"/>
    </location>
</feature>
<name>A0A369MCI8_EGGLN</name>